<gene>
    <name evidence="1" type="primary">slyX</name>
    <name evidence="2" type="ORF">IC608_17670</name>
</gene>
<dbReference type="Proteomes" id="UP000654108">
    <property type="component" value="Unassembled WGS sequence"/>
</dbReference>
<reference evidence="2" key="1">
    <citation type="submission" date="2020-09" db="EMBL/GenBank/DDBJ databases">
        <title>Genome seq and assembly of Devosia sp.</title>
        <authorList>
            <person name="Chhetri G."/>
        </authorList>
    </citation>
    <scope>NUCLEOTIDE SEQUENCE</scope>
    <source>
        <strain evidence="2">PTR5</strain>
    </source>
</reference>
<accession>A0A927FXX0</accession>
<evidence type="ECO:0000313" key="2">
    <source>
        <dbReference type="EMBL" id="MBD8067302.1"/>
    </source>
</evidence>
<name>A0A927FXX0_9HYPH</name>
<dbReference type="Pfam" id="PF04102">
    <property type="entry name" value="SlyX"/>
    <property type="match status" value="1"/>
</dbReference>
<protein>
    <recommendedName>
        <fullName evidence="1">Protein SlyX homolog</fullName>
    </recommendedName>
</protein>
<proteinExistence type="inferred from homology"/>
<evidence type="ECO:0000313" key="3">
    <source>
        <dbReference type="Proteomes" id="UP000654108"/>
    </source>
</evidence>
<organism evidence="2 3">
    <name type="scientific">Devosia oryzisoli</name>
    <dbReference type="NCBI Taxonomy" id="2774138"/>
    <lineage>
        <taxon>Bacteria</taxon>
        <taxon>Pseudomonadati</taxon>
        <taxon>Pseudomonadota</taxon>
        <taxon>Alphaproteobacteria</taxon>
        <taxon>Hyphomicrobiales</taxon>
        <taxon>Devosiaceae</taxon>
        <taxon>Devosia</taxon>
    </lineage>
</organism>
<dbReference type="Gene3D" id="1.20.5.300">
    <property type="match status" value="1"/>
</dbReference>
<keyword evidence="3" id="KW-1185">Reference proteome</keyword>
<comment type="caution">
    <text evidence="2">The sequence shown here is derived from an EMBL/GenBank/DDBJ whole genome shotgun (WGS) entry which is preliminary data.</text>
</comment>
<comment type="similarity">
    <text evidence="1">Belongs to the SlyX family.</text>
</comment>
<evidence type="ECO:0000256" key="1">
    <source>
        <dbReference type="HAMAP-Rule" id="MF_00715"/>
    </source>
</evidence>
<dbReference type="EMBL" id="JACYFU010000006">
    <property type="protein sequence ID" value="MBD8067302.1"/>
    <property type="molecule type" value="Genomic_DNA"/>
</dbReference>
<dbReference type="InterPro" id="IPR007236">
    <property type="entry name" value="SlyX"/>
</dbReference>
<dbReference type="PANTHER" id="PTHR36508">
    <property type="entry name" value="PROTEIN SLYX"/>
    <property type="match status" value="1"/>
</dbReference>
<dbReference type="AlphaFoldDB" id="A0A927FXX0"/>
<sequence length="67" mass="7783">MDHDSRIDALEIRLAYSERTIEELNAALTEQWGLIEALRRRLDQMEEQVRSGSYIADPASEKPPPHY</sequence>
<dbReference type="PANTHER" id="PTHR36508:SF1">
    <property type="entry name" value="PROTEIN SLYX"/>
    <property type="match status" value="1"/>
</dbReference>
<dbReference type="HAMAP" id="MF_00715">
    <property type="entry name" value="SlyX"/>
    <property type="match status" value="1"/>
</dbReference>